<dbReference type="EMBL" id="CAFZ01001564">
    <property type="protein sequence ID" value="CCA77401.1"/>
    <property type="molecule type" value="Genomic_DNA"/>
</dbReference>
<keyword evidence="3" id="KW-1185">Reference proteome</keyword>
<reference evidence="2 3" key="1">
    <citation type="journal article" date="2011" name="PLoS Pathog.">
        <title>Endophytic Life Strategies Decoded by Genome and Transcriptome Analyses of the Mutualistic Root Symbiont Piriformospora indica.</title>
        <authorList>
            <person name="Zuccaro A."/>
            <person name="Lahrmann U."/>
            <person name="Guldener U."/>
            <person name="Langen G."/>
            <person name="Pfiffi S."/>
            <person name="Biedenkopf D."/>
            <person name="Wong P."/>
            <person name="Samans B."/>
            <person name="Grimm C."/>
            <person name="Basiewicz M."/>
            <person name="Murat C."/>
            <person name="Martin F."/>
            <person name="Kogel K.H."/>
        </authorList>
    </citation>
    <scope>NUCLEOTIDE SEQUENCE [LARGE SCALE GENOMIC DNA]</scope>
    <source>
        <strain evidence="2 3">DSM 11827</strain>
    </source>
</reference>
<dbReference type="Proteomes" id="UP000007148">
    <property type="component" value="Unassembled WGS sequence"/>
</dbReference>
<evidence type="ECO:0000313" key="2">
    <source>
        <dbReference type="EMBL" id="CCA77401.1"/>
    </source>
</evidence>
<protein>
    <recommendedName>
        <fullName evidence="4">EXPERA domain-containing protein</fullName>
    </recommendedName>
</protein>
<comment type="caution">
    <text evidence="2">The sequence shown here is derived from an EMBL/GenBank/DDBJ whole genome shotgun (WGS) entry which is preliminary data.</text>
</comment>
<feature type="transmembrane region" description="Helical" evidence="1">
    <location>
        <begin position="12"/>
        <end position="35"/>
    </location>
</feature>
<gene>
    <name evidence="2" type="ORF">PIIN_11378</name>
</gene>
<dbReference type="AlphaFoldDB" id="G4U1F8"/>
<accession>G4U1F8</accession>
<organism evidence="2 3">
    <name type="scientific">Serendipita indica (strain DSM 11827)</name>
    <name type="common">Root endophyte fungus</name>
    <name type="synonym">Piriformospora indica</name>
    <dbReference type="NCBI Taxonomy" id="1109443"/>
    <lineage>
        <taxon>Eukaryota</taxon>
        <taxon>Fungi</taxon>
        <taxon>Dikarya</taxon>
        <taxon>Basidiomycota</taxon>
        <taxon>Agaricomycotina</taxon>
        <taxon>Agaricomycetes</taxon>
        <taxon>Sebacinales</taxon>
        <taxon>Serendipitaceae</taxon>
        <taxon>Serendipita</taxon>
    </lineage>
</organism>
<evidence type="ECO:0000256" key="1">
    <source>
        <dbReference type="SAM" id="Phobius"/>
    </source>
</evidence>
<dbReference type="InParanoid" id="G4U1F8"/>
<keyword evidence="1" id="KW-1133">Transmembrane helix</keyword>
<feature type="transmembrane region" description="Helical" evidence="1">
    <location>
        <begin position="86"/>
        <end position="106"/>
    </location>
</feature>
<proteinExistence type="predicted"/>
<keyword evidence="1" id="KW-0812">Transmembrane</keyword>
<evidence type="ECO:0000313" key="3">
    <source>
        <dbReference type="Proteomes" id="UP000007148"/>
    </source>
</evidence>
<keyword evidence="1" id="KW-0472">Membrane</keyword>
<evidence type="ECO:0008006" key="4">
    <source>
        <dbReference type="Google" id="ProtNLM"/>
    </source>
</evidence>
<sequence length="110" mass="12799">MTPKPLSSRPLDLLYVVFFVLHLIITLTIDILPLWPASAQTLPVIKDVYNALKSVSYDYMTKSKDPFALASWGLVQHEWEFYFMKIFLYMELYACCHLFSMLRVLIDCVG</sequence>
<dbReference type="OrthoDB" id="433124at2759"/>
<dbReference type="HOGENOM" id="CLU_2172027_0_0_1"/>
<name>G4U1F8_SERID</name>